<keyword evidence="4" id="KW-1185">Reference proteome</keyword>
<dbReference type="Proteomes" id="UP000053370">
    <property type="component" value="Unassembled WGS sequence"/>
</dbReference>
<gene>
    <name evidence="3" type="ORF">ATC1_11167</name>
</gene>
<keyword evidence="2" id="KW-0663">Pyridoxal phosphate</keyword>
<accession>A0A0K8PAS7</accession>
<dbReference type="InterPro" id="IPR015424">
    <property type="entry name" value="PyrdxlP-dep_Trfase"/>
</dbReference>
<comment type="cofactor">
    <cofactor evidence="1">
        <name>pyridoxal 5'-phosphate</name>
        <dbReference type="ChEBI" id="CHEBI:597326"/>
    </cofactor>
</comment>
<dbReference type="PIRSF" id="PIRSF000524">
    <property type="entry name" value="SPT"/>
    <property type="match status" value="1"/>
</dbReference>
<sequence>MGLNFKPIPADVSPVVLAAQAKSQPLSISDFQIDLKTRTKELLFPDAYLLEFFHCSREGLYEIALNSFVQKEVLICVNGPLSKQWLDISKNMEINVSIFDANYGNVFSLAQFEKRIMERDFDAVCLVEIDPYAGIYNDIPALSAIIRKNSPETIIIADCSSSITSVQPLKFGLEIDVMLACSEISLGLPPGFGMIALDEHANFKALGNPGKGWYLNLNRQLLMRDNSITSPIPYPLLYALERQLEEIQYEGIEQRIQRIEHLSELVKTWAVSKGFQLLADPQSSSPNFSVLQTLPQFTPADLIGFLDGYGISIGSCPGEMKDTFFVIAHMNSATEKDMEHLFFAMNRFLADYDTRRSIPKSSWYNSGKIFR</sequence>
<evidence type="ECO:0000313" key="3">
    <source>
        <dbReference type="EMBL" id="GAP39245.1"/>
    </source>
</evidence>
<proteinExistence type="predicted"/>
<dbReference type="STRING" id="1678840.ATC1_11167"/>
<evidence type="ECO:0000256" key="2">
    <source>
        <dbReference type="ARBA" id="ARBA00022898"/>
    </source>
</evidence>
<organism evidence="3">
    <name type="scientific">Flexilinea flocculi</name>
    <dbReference type="NCBI Taxonomy" id="1678840"/>
    <lineage>
        <taxon>Bacteria</taxon>
        <taxon>Bacillati</taxon>
        <taxon>Chloroflexota</taxon>
        <taxon>Anaerolineae</taxon>
        <taxon>Anaerolineales</taxon>
        <taxon>Anaerolineaceae</taxon>
        <taxon>Flexilinea</taxon>
    </lineage>
</organism>
<dbReference type="EMBL" id="DF968179">
    <property type="protein sequence ID" value="GAP39245.1"/>
    <property type="molecule type" value="Genomic_DNA"/>
</dbReference>
<dbReference type="PANTHER" id="PTHR21152">
    <property type="entry name" value="AMINOTRANSFERASE CLASS V"/>
    <property type="match status" value="1"/>
</dbReference>
<dbReference type="RefSeq" id="WP_062277186.1">
    <property type="nucleotide sequence ID" value="NZ_DF968179.1"/>
</dbReference>
<dbReference type="GO" id="GO:0008453">
    <property type="term" value="F:alanine-glyoxylate transaminase activity"/>
    <property type="evidence" value="ECO:0007669"/>
    <property type="project" value="TreeGrafter"/>
</dbReference>
<dbReference type="AlphaFoldDB" id="A0A0K8PAS7"/>
<evidence type="ECO:0000313" key="4">
    <source>
        <dbReference type="Proteomes" id="UP000053370"/>
    </source>
</evidence>
<keyword evidence="3" id="KW-0032">Aminotransferase</keyword>
<dbReference type="InterPro" id="IPR024169">
    <property type="entry name" value="SP_NH2Trfase/AEP_transaminase"/>
</dbReference>
<dbReference type="SUPFAM" id="SSF53383">
    <property type="entry name" value="PLP-dependent transferases"/>
    <property type="match status" value="1"/>
</dbReference>
<dbReference type="InterPro" id="IPR015422">
    <property type="entry name" value="PyrdxlP-dep_Trfase_small"/>
</dbReference>
<dbReference type="PANTHER" id="PTHR21152:SF40">
    <property type="entry name" value="ALANINE--GLYOXYLATE AMINOTRANSFERASE"/>
    <property type="match status" value="1"/>
</dbReference>
<evidence type="ECO:0000256" key="1">
    <source>
        <dbReference type="ARBA" id="ARBA00001933"/>
    </source>
</evidence>
<name>A0A0K8PAS7_9CHLR</name>
<reference evidence="3" key="1">
    <citation type="journal article" date="2015" name="Genome Announc.">
        <title>Draft Genome Sequence of Anaerolineae Strain TC1, a Novel Isolate from a Methanogenic Wastewater Treatment System.</title>
        <authorList>
            <person name="Matsuura N."/>
            <person name="Tourlousse D.M."/>
            <person name="Sun L."/>
            <person name="Toyonaga M."/>
            <person name="Kuroda K."/>
            <person name="Ohashi A."/>
            <person name="Cruz R."/>
            <person name="Yamaguchi T."/>
            <person name="Sekiguchi Y."/>
        </authorList>
    </citation>
    <scope>NUCLEOTIDE SEQUENCE [LARGE SCALE GENOMIC DNA]</scope>
    <source>
        <strain evidence="3">TC1</strain>
    </source>
</reference>
<dbReference type="InterPro" id="IPR015421">
    <property type="entry name" value="PyrdxlP-dep_Trfase_major"/>
</dbReference>
<keyword evidence="3" id="KW-0808">Transferase</keyword>
<dbReference type="GO" id="GO:0004760">
    <property type="term" value="F:L-serine-pyruvate transaminase activity"/>
    <property type="evidence" value="ECO:0007669"/>
    <property type="project" value="TreeGrafter"/>
</dbReference>
<dbReference type="Gene3D" id="3.40.640.10">
    <property type="entry name" value="Type I PLP-dependent aspartate aminotransferase-like (Major domain)"/>
    <property type="match status" value="1"/>
</dbReference>
<dbReference type="Gene3D" id="3.90.1150.10">
    <property type="entry name" value="Aspartate Aminotransferase, domain 1"/>
    <property type="match status" value="1"/>
</dbReference>
<dbReference type="GO" id="GO:0019265">
    <property type="term" value="P:glycine biosynthetic process, by transamination of glyoxylate"/>
    <property type="evidence" value="ECO:0007669"/>
    <property type="project" value="TreeGrafter"/>
</dbReference>
<dbReference type="OrthoDB" id="389074at2"/>
<protein>
    <submittedName>
        <fullName evidence="3">Archaeal aspartate aminotransferase</fullName>
    </submittedName>
</protein>